<dbReference type="GO" id="GO:0015417">
    <property type="term" value="F:ABC-type polyamine transporter activity"/>
    <property type="evidence" value="ECO:0007669"/>
    <property type="project" value="UniProtKB-EC"/>
</dbReference>
<keyword evidence="2 8" id="KW-1003">Cell membrane</keyword>
<evidence type="ECO:0000256" key="5">
    <source>
        <dbReference type="ARBA" id="ARBA00022840"/>
    </source>
</evidence>
<dbReference type="AlphaFoldDB" id="A0A6I6MTV1"/>
<dbReference type="EMBL" id="CP047045">
    <property type="protein sequence ID" value="QGZ96808.1"/>
    <property type="molecule type" value="Genomic_DNA"/>
</dbReference>
<dbReference type="InterPro" id="IPR003439">
    <property type="entry name" value="ABC_transporter-like_ATP-bd"/>
</dbReference>
<dbReference type="InterPro" id="IPR013611">
    <property type="entry name" value="Transp-assoc_OB_typ2"/>
</dbReference>
<dbReference type="KEGG" id="tsv:DSM104635_03670"/>
<dbReference type="PROSITE" id="PS50893">
    <property type="entry name" value="ABC_TRANSPORTER_2"/>
    <property type="match status" value="1"/>
</dbReference>
<keyword evidence="6 8" id="KW-1278">Translocase</keyword>
<feature type="domain" description="ABC transporter" evidence="9">
    <location>
        <begin position="24"/>
        <end position="254"/>
    </location>
</feature>
<dbReference type="EC" id="7.6.2.11" evidence="8"/>
<evidence type="ECO:0000313" key="11">
    <source>
        <dbReference type="Proteomes" id="UP000431269"/>
    </source>
</evidence>
<dbReference type="PROSITE" id="PS00211">
    <property type="entry name" value="ABC_TRANSPORTER_1"/>
    <property type="match status" value="1"/>
</dbReference>
<evidence type="ECO:0000256" key="6">
    <source>
        <dbReference type="ARBA" id="ARBA00022967"/>
    </source>
</evidence>
<dbReference type="SUPFAM" id="SSF52540">
    <property type="entry name" value="P-loop containing nucleoside triphosphate hydrolases"/>
    <property type="match status" value="1"/>
</dbReference>
<dbReference type="SUPFAM" id="SSF50331">
    <property type="entry name" value="MOP-like"/>
    <property type="match status" value="1"/>
</dbReference>
<dbReference type="GO" id="GO:0016887">
    <property type="term" value="F:ATP hydrolysis activity"/>
    <property type="evidence" value="ECO:0007669"/>
    <property type="project" value="InterPro"/>
</dbReference>
<evidence type="ECO:0000313" key="10">
    <source>
        <dbReference type="EMBL" id="QGZ96808.1"/>
    </source>
</evidence>
<dbReference type="InterPro" id="IPR003593">
    <property type="entry name" value="AAA+_ATPase"/>
</dbReference>
<dbReference type="Pfam" id="PF00005">
    <property type="entry name" value="ABC_tran"/>
    <property type="match status" value="1"/>
</dbReference>
<dbReference type="Gene3D" id="2.40.50.100">
    <property type="match status" value="1"/>
</dbReference>
<accession>A0A6I6MTV1</accession>
<keyword evidence="11" id="KW-1185">Reference proteome</keyword>
<evidence type="ECO:0000256" key="2">
    <source>
        <dbReference type="ARBA" id="ARBA00022475"/>
    </source>
</evidence>
<evidence type="ECO:0000256" key="1">
    <source>
        <dbReference type="ARBA" id="ARBA00022448"/>
    </source>
</evidence>
<dbReference type="InterPro" id="IPR027417">
    <property type="entry name" value="P-loop_NTPase"/>
</dbReference>
<proteinExistence type="inferred from homology"/>
<comment type="function">
    <text evidence="8">Part of the ABC transporter complex PotABCD involved in spermidine/putrescine import. Responsible for energy coupling to the transport system.</text>
</comment>
<dbReference type="FunFam" id="3.40.50.300:FF:000133">
    <property type="entry name" value="Spermidine/putrescine import ATP-binding protein PotA"/>
    <property type="match status" value="1"/>
</dbReference>
<dbReference type="PANTHER" id="PTHR42781">
    <property type="entry name" value="SPERMIDINE/PUTRESCINE IMPORT ATP-BINDING PROTEIN POTA"/>
    <property type="match status" value="1"/>
</dbReference>
<keyword evidence="1 8" id="KW-0813">Transport</keyword>
<keyword evidence="5 8" id="KW-0067">ATP-binding</keyword>
<keyword evidence="3" id="KW-0997">Cell inner membrane</keyword>
<dbReference type="GO" id="GO:0043190">
    <property type="term" value="C:ATP-binding cassette (ABC) transporter complex"/>
    <property type="evidence" value="ECO:0007669"/>
    <property type="project" value="InterPro"/>
</dbReference>
<dbReference type="PANTHER" id="PTHR42781:SF5">
    <property type="entry name" value="PUTRESCINE TRANSPORT ATP-BINDING PROTEIN POTG"/>
    <property type="match status" value="1"/>
</dbReference>
<evidence type="ECO:0000256" key="8">
    <source>
        <dbReference type="RuleBase" id="RU364083"/>
    </source>
</evidence>
<dbReference type="SMART" id="SM00382">
    <property type="entry name" value="AAA"/>
    <property type="match status" value="1"/>
</dbReference>
<organism evidence="10 11">
    <name type="scientific">Terricaulis silvestris</name>
    <dbReference type="NCBI Taxonomy" id="2686094"/>
    <lineage>
        <taxon>Bacteria</taxon>
        <taxon>Pseudomonadati</taxon>
        <taxon>Pseudomonadota</taxon>
        <taxon>Alphaproteobacteria</taxon>
        <taxon>Caulobacterales</taxon>
        <taxon>Caulobacteraceae</taxon>
        <taxon>Terricaulis</taxon>
    </lineage>
</organism>
<dbReference type="Gene3D" id="3.40.50.300">
    <property type="entry name" value="P-loop containing nucleotide triphosphate hydrolases"/>
    <property type="match status" value="1"/>
</dbReference>
<evidence type="ECO:0000259" key="9">
    <source>
        <dbReference type="PROSITE" id="PS50893"/>
    </source>
</evidence>
<dbReference type="InterPro" id="IPR005893">
    <property type="entry name" value="PotA-like"/>
</dbReference>
<protein>
    <recommendedName>
        <fullName evidence="8">Spermidine/putrescine import ATP-binding protein PotA</fullName>
        <ecNumber evidence="8">7.6.2.11</ecNumber>
    </recommendedName>
</protein>
<dbReference type="InterPro" id="IPR050093">
    <property type="entry name" value="ABC_SmlMolc_Importer"/>
</dbReference>
<comment type="subunit">
    <text evidence="8">The complex is composed of two ATP-binding proteins (PotA), two transmembrane proteins (PotB and PotC) and a solute-binding protein (PotD).</text>
</comment>
<evidence type="ECO:0000256" key="3">
    <source>
        <dbReference type="ARBA" id="ARBA00022519"/>
    </source>
</evidence>
<comment type="similarity">
    <text evidence="8">Belongs to the ABC transporter superfamily. Spermidine/putrescine importer (TC 3.A.1.11.1) family.</text>
</comment>
<dbReference type="InterPro" id="IPR017871">
    <property type="entry name" value="ABC_transporter-like_CS"/>
</dbReference>
<reference evidence="11" key="1">
    <citation type="submission" date="2019-12" db="EMBL/GenBank/DDBJ databases">
        <title>Complete genome of Terracaulis silvestris 0127_4.</title>
        <authorList>
            <person name="Vieira S."/>
            <person name="Riedel T."/>
            <person name="Sproer C."/>
            <person name="Pascual J."/>
            <person name="Boedeker C."/>
            <person name="Overmann J."/>
        </authorList>
    </citation>
    <scope>NUCLEOTIDE SEQUENCE [LARGE SCALE GENOMIC DNA]</scope>
    <source>
        <strain evidence="11">0127_4</strain>
    </source>
</reference>
<evidence type="ECO:0000256" key="7">
    <source>
        <dbReference type="ARBA" id="ARBA00023136"/>
    </source>
</evidence>
<evidence type="ECO:0000256" key="4">
    <source>
        <dbReference type="ARBA" id="ARBA00022741"/>
    </source>
</evidence>
<dbReference type="GO" id="GO:0005524">
    <property type="term" value="F:ATP binding"/>
    <property type="evidence" value="ECO:0007669"/>
    <property type="project" value="UniProtKB-KW"/>
</dbReference>
<comment type="catalytic activity">
    <reaction evidence="8">
        <text>ATP + H2O + polyamine-[polyamine-binding protein]Side 1 = ADP + phosphate + polyamineSide 2 + [polyamine-binding protein]Side 1.</text>
        <dbReference type="EC" id="7.6.2.11"/>
    </reaction>
</comment>
<dbReference type="Pfam" id="PF08402">
    <property type="entry name" value="TOBE_2"/>
    <property type="match status" value="1"/>
</dbReference>
<dbReference type="NCBIfam" id="TIGR01187">
    <property type="entry name" value="potA"/>
    <property type="match status" value="1"/>
</dbReference>
<dbReference type="InterPro" id="IPR008995">
    <property type="entry name" value="Mo/tungstate-bd_C_term_dom"/>
</dbReference>
<dbReference type="GO" id="GO:0015847">
    <property type="term" value="P:putrescine transport"/>
    <property type="evidence" value="ECO:0007669"/>
    <property type="project" value="UniProtKB-ARBA"/>
</dbReference>
<gene>
    <name evidence="8 10" type="primary">potA</name>
    <name evidence="10" type="ORF">DSM104635_03670</name>
</gene>
<dbReference type="Proteomes" id="UP000431269">
    <property type="component" value="Chromosome"/>
</dbReference>
<sequence>MTDAAVSNAPAAKPTPHVKENAIISFQGVTKRFGKMVAVDNVNLDVQEGEFFALLGPSGCGKTTLLRMLAGFETPTEGRILIDGKDIAQLPPNKRPVNMVFQSYAVFPHMKVTDNVAYGLKMDGVAGGEIKTRVEEALELVKLGGLGDRMPDQLSGGQRQRVALARALVKRPRVLLLDEPLSALDAKLRDQMRSELTSLQEKVGITFMMVTHDQDEALAIATRCAVMNRGVLTQVASPGDLYEFPNSRFVADFVGSVNMFEGTLAEDQPDHALVRVPELAAPVYLDHGVTGAKGSTVWVALRPEKIEMHKRAEGSTAMKMEDAPAGTNVVPGVIRDIVYLGSETNYEIELDGGRRVKTFRSNLTRYDQEDFTWDEPVWLAWHACSPAVLLS</sequence>
<keyword evidence="4 8" id="KW-0547">Nucleotide-binding</keyword>
<name>A0A6I6MTV1_9CAUL</name>
<keyword evidence="7 8" id="KW-0472">Membrane</keyword>